<keyword evidence="1" id="KW-1133">Transmembrane helix</keyword>
<accession>A0A6C7E731</accession>
<feature type="domain" description="PAC" evidence="3">
    <location>
        <begin position="401"/>
        <end position="452"/>
    </location>
</feature>
<feature type="transmembrane region" description="Helical" evidence="1">
    <location>
        <begin position="161"/>
        <end position="182"/>
    </location>
</feature>
<feature type="transmembrane region" description="Helical" evidence="1">
    <location>
        <begin position="131"/>
        <end position="149"/>
    </location>
</feature>
<evidence type="ECO:0000259" key="2">
    <source>
        <dbReference type="PROSITE" id="PS50112"/>
    </source>
</evidence>
<keyword evidence="7" id="KW-1185">Reference proteome</keyword>
<dbReference type="PROSITE" id="PS50883">
    <property type="entry name" value="EAL"/>
    <property type="match status" value="1"/>
</dbReference>
<dbReference type="SMART" id="SM00267">
    <property type="entry name" value="GGDEF"/>
    <property type="match status" value="1"/>
</dbReference>
<dbReference type="InterPro" id="IPR043128">
    <property type="entry name" value="Rev_trsase/Diguanyl_cyclase"/>
</dbReference>
<evidence type="ECO:0008006" key="8">
    <source>
        <dbReference type="Google" id="ProtNLM"/>
    </source>
</evidence>
<evidence type="ECO:0000259" key="4">
    <source>
        <dbReference type="PROSITE" id="PS50883"/>
    </source>
</evidence>
<evidence type="ECO:0000259" key="3">
    <source>
        <dbReference type="PROSITE" id="PS50113"/>
    </source>
</evidence>
<evidence type="ECO:0000313" key="6">
    <source>
        <dbReference type="EMBL" id="BAN02291.1"/>
    </source>
</evidence>
<dbReference type="SMART" id="SM00091">
    <property type="entry name" value="PAS"/>
    <property type="match status" value="1"/>
</dbReference>
<evidence type="ECO:0000259" key="5">
    <source>
        <dbReference type="PROSITE" id="PS50887"/>
    </source>
</evidence>
<dbReference type="Pfam" id="PF08448">
    <property type="entry name" value="PAS_4"/>
    <property type="match status" value="1"/>
</dbReference>
<dbReference type="InterPro" id="IPR035919">
    <property type="entry name" value="EAL_sf"/>
</dbReference>
<keyword evidence="1" id="KW-0472">Membrane</keyword>
<dbReference type="SMART" id="SM00052">
    <property type="entry name" value="EAL"/>
    <property type="match status" value="1"/>
</dbReference>
<feature type="transmembrane region" description="Helical" evidence="1">
    <location>
        <begin position="40"/>
        <end position="58"/>
    </location>
</feature>
<dbReference type="Gene3D" id="3.30.450.20">
    <property type="entry name" value="PAS domain"/>
    <property type="match status" value="1"/>
</dbReference>
<feature type="transmembrane region" description="Helical" evidence="1">
    <location>
        <begin position="294"/>
        <end position="315"/>
    </location>
</feature>
<dbReference type="CDD" id="cd00130">
    <property type="entry name" value="PAS"/>
    <property type="match status" value="1"/>
</dbReference>
<dbReference type="InterPro" id="IPR029787">
    <property type="entry name" value="Nucleotide_cyclase"/>
</dbReference>
<keyword evidence="1" id="KW-0812">Transmembrane</keyword>
<dbReference type="SUPFAM" id="SSF55785">
    <property type="entry name" value="PYP-like sensor domain (PAS domain)"/>
    <property type="match status" value="1"/>
</dbReference>
<dbReference type="Pfam" id="PF00990">
    <property type="entry name" value="GGDEF"/>
    <property type="match status" value="1"/>
</dbReference>
<dbReference type="PANTHER" id="PTHR44757">
    <property type="entry name" value="DIGUANYLATE CYCLASE DGCP"/>
    <property type="match status" value="1"/>
</dbReference>
<dbReference type="SUPFAM" id="SSF55073">
    <property type="entry name" value="Nucleotide cyclase"/>
    <property type="match status" value="1"/>
</dbReference>
<proteinExistence type="predicted"/>
<dbReference type="Pfam" id="PF00563">
    <property type="entry name" value="EAL"/>
    <property type="match status" value="1"/>
</dbReference>
<dbReference type="RefSeq" id="WP_015441538.1">
    <property type="nucleotide sequence ID" value="NC_020520.1"/>
</dbReference>
<feature type="domain" description="GGDEF" evidence="5">
    <location>
        <begin position="484"/>
        <end position="616"/>
    </location>
</feature>
<dbReference type="InterPro" id="IPR000014">
    <property type="entry name" value="PAS"/>
</dbReference>
<dbReference type="InterPro" id="IPR000700">
    <property type="entry name" value="PAS-assoc_C"/>
</dbReference>
<dbReference type="InterPro" id="IPR013656">
    <property type="entry name" value="PAS_4"/>
</dbReference>
<feature type="transmembrane region" description="Helical" evidence="1">
    <location>
        <begin position="70"/>
        <end position="90"/>
    </location>
</feature>
<evidence type="ECO:0000256" key="1">
    <source>
        <dbReference type="SAM" id="Phobius"/>
    </source>
</evidence>
<dbReference type="CDD" id="cd01949">
    <property type="entry name" value="GGDEF"/>
    <property type="match status" value="1"/>
</dbReference>
<dbReference type="AlphaFoldDB" id="A0A6C7E731"/>
<feature type="domain" description="PAS" evidence="2">
    <location>
        <begin position="326"/>
        <end position="396"/>
    </location>
</feature>
<name>A0A6C7E731_ILUCY</name>
<evidence type="ECO:0000313" key="7">
    <source>
        <dbReference type="Proteomes" id="UP000011863"/>
    </source>
</evidence>
<dbReference type="CDD" id="cd01948">
    <property type="entry name" value="EAL"/>
    <property type="match status" value="1"/>
</dbReference>
<sequence>MSIDQKLSPPVVSRSTATLCLAIALAVVYFVLPAGTGVELIRVVAPAGAFGAILVGVAKEQPAKKLPWAMMSVSMGLLAAAHLAWSSLYFGGEVSFPSVADGLHVAASVVMSASAVLLARRRAPEVDAFGFFESAIVGIAVGVGVWLIVIEPYLSNSSLGLSGTIWAAVAPGIGAIGFAASFRSAAHSSFRQFAPMAVLVGIGIQTASDSLRGVVELRGDFAAGGFIASLGIAAPLVIAAGALDPSMARRPADYVHAYAVNIGRTIGLSVAVLTPMTVLLALTISDLGSSTTRLLFAACAIVSVTMALARMWVLMDAVRSLTERRGQDRLAAMVEHSSDVVMLIDETGDIKYASPGLISTLGHRSADWIGRPLVDLIADEDRGAAEHEIARVIELGIDNTVKFESNLVRVDGQRRRMEATVANLLGGDAVDGVVATFRDVTEQRDLERQLSHRAFHDELTGLANRALFLDRMDHALRVARPDSDPVVVLFVDLDDFKSVNDALGHGVGDQLLRTIADRIRHVTGGGDTPARLGGDEFAVLLEDRGGVTRALDVAEQLLEELRLPVQLAGYDLAVLASVGVAVAAPGMTTSSLLRDADIAMYEAKRAGKGQIKIFDPAMRLGATTQLEFRSELGSALDNGELRLVYQPLVSLRTGEVTGAEALLRWRHPTRGEVSPAEFIPIAEKSGLIRSIGEWVLNEAMSEAKRWQTRGPRYVSINVSAVQLRTEGFVGVVRDALVRNQLDPAHVLLEVTETVLVSEIESASNVLAELRALGLRIAIDDFGTGYCSLSYLQRFPVDILKIDRQFVDEVDGDAKQSSLAKMILQMSSTLEIATVAEGIERPSQLAALRQFGCDIGQGYLLSRPLEVSVLRERFGIAGGQAVYAAANG</sequence>
<feature type="transmembrane region" description="Helical" evidence="1">
    <location>
        <begin position="262"/>
        <end position="282"/>
    </location>
</feature>
<reference evidence="6 7" key="1">
    <citation type="journal article" date="2013" name="Int. J. Syst. Evol. Microbiol.">
        <title>Ilumatobacter nonamiense sp. nov. and Ilumatobacter coccineum sp. nov., isolated from seashore sand.</title>
        <authorList>
            <person name="Matsumoto A."/>
            <person name="Kasai H."/>
            <person name="Matsuo Y."/>
            <person name="Shizuri Y."/>
            <person name="Ichikawa N."/>
            <person name="Fujita N."/>
            <person name="Omura S."/>
            <person name="Takahashi Y."/>
        </authorList>
    </citation>
    <scope>NUCLEOTIDE SEQUENCE [LARGE SCALE GENOMIC DNA]</scope>
    <source>
        <strain evidence="7">NBRC 103263 / KCTC 29153 / YM16-304</strain>
    </source>
</reference>
<dbReference type="OrthoDB" id="23692at2"/>
<dbReference type="NCBIfam" id="TIGR00229">
    <property type="entry name" value="sensory_box"/>
    <property type="match status" value="1"/>
</dbReference>
<dbReference type="InterPro" id="IPR035965">
    <property type="entry name" value="PAS-like_dom_sf"/>
</dbReference>
<dbReference type="Proteomes" id="UP000011863">
    <property type="component" value="Chromosome"/>
</dbReference>
<dbReference type="KEGG" id="aym:YM304_19770"/>
<dbReference type="InterPro" id="IPR000160">
    <property type="entry name" value="GGDEF_dom"/>
</dbReference>
<feature type="transmembrane region" description="Helical" evidence="1">
    <location>
        <begin position="221"/>
        <end position="242"/>
    </location>
</feature>
<dbReference type="InterPro" id="IPR052155">
    <property type="entry name" value="Biofilm_reg_signaling"/>
</dbReference>
<organism evidence="6 7">
    <name type="scientific">Ilumatobacter coccineus (strain NBRC 103263 / KCTC 29153 / YM16-304)</name>
    <dbReference type="NCBI Taxonomy" id="1313172"/>
    <lineage>
        <taxon>Bacteria</taxon>
        <taxon>Bacillati</taxon>
        <taxon>Actinomycetota</taxon>
        <taxon>Acidimicrobiia</taxon>
        <taxon>Acidimicrobiales</taxon>
        <taxon>Ilumatobacteraceae</taxon>
        <taxon>Ilumatobacter</taxon>
    </lineage>
</organism>
<dbReference type="PROSITE" id="PS50113">
    <property type="entry name" value="PAC"/>
    <property type="match status" value="1"/>
</dbReference>
<feature type="transmembrane region" description="Helical" evidence="1">
    <location>
        <begin position="12"/>
        <end position="34"/>
    </location>
</feature>
<protein>
    <recommendedName>
        <fullName evidence="8">Signaling protein</fullName>
    </recommendedName>
</protein>
<gene>
    <name evidence="6" type="ORF">YM304_19770</name>
</gene>
<dbReference type="NCBIfam" id="TIGR00254">
    <property type="entry name" value="GGDEF"/>
    <property type="match status" value="1"/>
</dbReference>
<dbReference type="PANTHER" id="PTHR44757:SF2">
    <property type="entry name" value="BIOFILM ARCHITECTURE MAINTENANCE PROTEIN MBAA"/>
    <property type="match status" value="1"/>
</dbReference>
<dbReference type="PROSITE" id="PS50112">
    <property type="entry name" value="PAS"/>
    <property type="match status" value="1"/>
</dbReference>
<dbReference type="SUPFAM" id="SSF141868">
    <property type="entry name" value="EAL domain-like"/>
    <property type="match status" value="1"/>
</dbReference>
<dbReference type="Gene3D" id="3.20.20.450">
    <property type="entry name" value="EAL domain"/>
    <property type="match status" value="1"/>
</dbReference>
<dbReference type="EMBL" id="AP012057">
    <property type="protein sequence ID" value="BAN02291.1"/>
    <property type="molecule type" value="Genomic_DNA"/>
</dbReference>
<dbReference type="Gene3D" id="3.30.70.270">
    <property type="match status" value="1"/>
</dbReference>
<dbReference type="InterPro" id="IPR001633">
    <property type="entry name" value="EAL_dom"/>
</dbReference>
<feature type="domain" description="EAL" evidence="4">
    <location>
        <begin position="625"/>
        <end position="877"/>
    </location>
</feature>
<dbReference type="PROSITE" id="PS50887">
    <property type="entry name" value="GGDEF"/>
    <property type="match status" value="1"/>
</dbReference>